<sequence length="496" mass="54268">MSDLGASHPSGRSWDRPVKYGSSSGLSDCVLSSKSKTITVFIFILINVLNYMDRFTIAGVPENVKSYYKINDSKLGQLQTMFFVFYTILSPIAGYLGDRWKRKRIMQIGLSIWIIVTLASSFVPAHLFSLFLATRCFVGIGEASYSTLAPTILSDLFMGNARTKVLGLFYFAAPVGSGLGFIVGSEITRLTGSWQWSLRITPILGLLCIILLSVLHSDPPRGEAEGGSHMRTTSWWLDIKSLLSNQAFMFISCGYTCVCFVLGSLSWFAIDLIQSALNAINDDPSAWRNYNIPIVVGASTCLAGIFGVLSGAKLGRYLRRWVPAADAYVCSASLFICAPFLFFALVSPSWNFYVCIVLVFIVEFLLCITWALVTDMTMGVVIPTRRSTASALQMVMSHALGDAISPAIVGRIAVAFTDLHSLETQYLGLQRALFLTAFVCALGGFLFLMVTLYLVKAKNDVHRAIQASQHDMVAVISGQEIEVPATPSSIHSEVST</sequence>
<keyword evidence="4 7" id="KW-1133">Transmembrane helix</keyword>
<name>A0AA84ZX26_9TREM</name>
<evidence type="ECO:0000256" key="2">
    <source>
        <dbReference type="ARBA" id="ARBA00022448"/>
    </source>
</evidence>
<dbReference type="InterPro" id="IPR020846">
    <property type="entry name" value="MFS_dom"/>
</dbReference>
<comment type="similarity">
    <text evidence="6">Belongs to the major facilitator superfamily. Spinster (TC 2.A.1.49) family.</text>
</comment>
<feature type="transmembrane region" description="Helical" evidence="7">
    <location>
        <begin position="394"/>
        <end position="414"/>
    </location>
</feature>
<evidence type="ECO:0000259" key="8">
    <source>
        <dbReference type="PROSITE" id="PS50850"/>
    </source>
</evidence>
<feature type="transmembrane region" description="Helical" evidence="7">
    <location>
        <begin position="247"/>
        <end position="270"/>
    </location>
</feature>
<comment type="subcellular location">
    <subcellularLocation>
        <location evidence="1">Membrane</location>
        <topology evidence="1">Multi-pass membrane protein</topology>
    </subcellularLocation>
</comment>
<reference evidence="10" key="1">
    <citation type="submission" date="2023-11" db="UniProtKB">
        <authorList>
            <consortium name="WormBaseParasite"/>
        </authorList>
    </citation>
    <scope>IDENTIFICATION</scope>
</reference>
<dbReference type="CDD" id="cd17328">
    <property type="entry name" value="MFS_spinster_like"/>
    <property type="match status" value="1"/>
</dbReference>
<dbReference type="SUPFAM" id="SSF103473">
    <property type="entry name" value="MFS general substrate transporter"/>
    <property type="match status" value="1"/>
</dbReference>
<evidence type="ECO:0000256" key="7">
    <source>
        <dbReference type="SAM" id="Phobius"/>
    </source>
</evidence>
<dbReference type="InterPro" id="IPR044770">
    <property type="entry name" value="MFS_spinster-like"/>
</dbReference>
<evidence type="ECO:0000256" key="5">
    <source>
        <dbReference type="ARBA" id="ARBA00023136"/>
    </source>
</evidence>
<protein>
    <recommendedName>
        <fullName evidence="8">Major facilitator superfamily (MFS) profile domain-containing protein</fullName>
    </recommendedName>
</protein>
<dbReference type="InterPro" id="IPR011701">
    <property type="entry name" value="MFS"/>
</dbReference>
<evidence type="ECO:0000256" key="4">
    <source>
        <dbReference type="ARBA" id="ARBA00022989"/>
    </source>
</evidence>
<dbReference type="Proteomes" id="UP000050790">
    <property type="component" value="Unassembled WGS sequence"/>
</dbReference>
<feature type="transmembrane region" description="Helical" evidence="7">
    <location>
        <begin position="165"/>
        <end position="184"/>
    </location>
</feature>
<feature type="transmembrane region" description="Helical" evidence="7">
    <location>
        <begin position="38"/>
        <end position="57"/>
    </location>
</feature>
<organism evidence="9 10">
    <name type="scientific">Schistosoma margrebowiei</name>
    <dbReference type="NCBI Taxonomy" id="48269"/>
    <lineage>
        <taxon>Eukaryota</taxon>
        <taxon>Metazoa</taxon>
        <taxon>Spiralia</taxon>
        <taxon>Lophotrochozoa</taxon>
        <taxon>Platyhelminthes</taxon>
        <taxon>Trematoda</taxon>
        <taxon>Digenea</taxon>
        <taxon>Strigeidida</taxon>
        <taxon>Schistosomatoidea</taxon>
        <taxon>Schistosomatidae</taxon>
        <taxon>Schistosoma</taxon>
    </lineage>
</organism>
<dbReference type="AlphaFoldDB" id="A0AA84ZX26"/>
<feature type="transmembrane region" description="Helical" evidence="7">
    <location>
        <begin position="77"/>
        <end position="96"/>
    </location>
</feature>
<dbReference type="Gene3D" id="1.20.1250.20">
    <property type="entry name" value="MFS general substrate transporter like domains"/>
    <property type="match status" value="2"/>
</dbReference>
<feature type="transmembrane region" description="Helical" evidence="7">
    <location>
        <begin position="321"/>
        <end position="344"/>
    </location>
</feature>
<keyword evidence="3 7" id="KW-0812">Transmembrane</keyword>
<dbReference type="PANTHER" id="PTHR23505">
    <property type="entry name" value="SPINSTER"/>
    <property type="match status" value="1"/>
</dbReference>
<accession>A0AA84ZX26</accession>
<feature type="transmembrane region" description="Helical" evidence="7">
    <location>
        <begin position="350"/>
        <end position="373"/>
    </location>
</feature>
<feature type="transmembrane region" description="Helical" evidence="7">
    <location>
        <begin position="196"/>
        <end position="215"/>
    </location>
</feature>
<dbReference type="PROSITE" id="PS50850">
    <property type="entry name" value="MFS"/>
    <property type="match status" value="1"/>
</dbReference>
<feature type="transmembrane region" description="Helical" evidence="7">
    <location>
        <begin position="108"/>
        <end position="126"/>
    </location>
</feature>
<keyword evidence="2" id="KW-0813">Transport</keyword>
<keyword evidence="5 7" id="KW-0472">Membrane</keyword>
<feature type="transmembrane region" description="Helical" evidence="7">
    <location>
        <begin position="290"/>
        <end position="309"/>
    </location>
</feature>
<dbReference type="WBParaSite" id="SMRG1_51860.1">
    <property type="protein sequence ID" value="SMRG1_51860.1"/>
    <property type="gene ID" value="SMRG1_51860"/>
</dbReference>
<dbReference type="GO" id="GO:0022857">
    <property type="term" value="F:transmembrane transporter activity"/>
    <property type="evidence" value="ECO:0007669"/>
    <property type="project" value="InterPro"/>
</dbReference>
<feature type="transmembrane region" description="Helical" evidence="7">
    <location>
        <begin position="132"/>
        <end position="153"/>
    </location>
</feature>
<evidence type="ECO:0000256" key="6">
    <source>
        <dbReference type="ARBA" id="ARBA00024338"/>
    </source>
</evidence>
<evidence type="ECO:0000313" key="10">
    <source>
        <dbReference type="WBParaSite" id="SMRG1_51860.1"/>
    </source>
</evidence>
<dbReference type="PANTHER" id="PTHR23505:SF79">
    <property type="entry name" value="PROTEIN SPINSTER"/>
    <property type="match status" value="1"/>
</dbReference>
<evidence type="ECO:0000256" key="3">
    <source>
        <dbReference type="ARBA" id="ARBA00022692"/>
    </source>
</evidence>
<dbReference type="Pfam" id="PF07690">
    <property type="entry name" value="MFS_1"/>
    <property type="match status" value="1"/>
</dbReference>
<proteinExistence type="inferred from homology"/>
<evidence type="ECO:0000256" key="1">
    <source>
        <dbReference type="ARBA" id="ARBA00004141"/>
    </source>
</evidence>
<dbReference type="InterPro" id="IPR036259">
    <property type="entry name" value="MFS_trans_sf"/>
</dbReference>
<dbReference type="GO" id="GO:0016020">
    <property type="term" value="C:membrane"/>
    <property type="evidence" value="ECO:0007669"/>
    <property type="project" value="UniProtKB-SubCell"/>
</dbReference>
<feature type="domain" description="Major facilitator superfamily (MFS) profile" evidence="8">
    <location>
        <begin position="39"/>
        <end position="456"/>
    </location>
</feature>
<feature type="transmembrane region" description="Helical" evidence="7">
    <location>
        <begin position="434"/>
        <end position="455"/>
    </location>
</feature>
<evidence type="ECO:0000313" key="9">
    <source>
        <dbReference type="Proteomes" id="UP000050790"/>
    </source>
</evidence>